<evidence type="ECO:0000313" key="1">
    <source>
        <dbReference type="EMBL" id="MBW0520535.1"/>
    </source>
</evidence>
<keyword evidence="2" id="KW-1185">Reference proteome</keyword>
<organism evidence="1 2">
    <name type="scientific">Austropuccinia psidii MF-1</name>
    <dbReference type="NCBI Taxonomy" id="1389203"/>
    <lineage>
        <taxon>Eukaryota</taxon>
        <taxon>Fungi</taxon>
        <taxon>Dikarya</taxon>
        <taxon>Basidiomycota</taxon>
        <taxon>Pucciniomycotina</taxon>
        <taxon>Pucciniomycetes</taxon>
        <taxon>Pucciniales</taxon>
        <taxon>Sphaerophragmiaceae</taxon>
        <taxon>Austropuccinia</taxon>
    </lineage>
</organism>
<proteinExistence type="predicted"/>
<evidence type="ECO:0000313" key="2">
    <source>
        <dbReference type="Proteomes" id="UP000765509"/>
    </source>
</evidence>
<comment type="caution">
    <text evidence="1">The sequence shown here is derived from an EMBL/GenBank/DDBJ whole genome shotgun (WGS) entry which is preliminary data.</text>
</comment>
<reference evidence="1" key="1">
    <citation type="submission" date="2021-03" db="EMBL/GenBank/DDBJ databases">
        <title>Draft genome sequence of rust myrtle Austropuccinia psidii MF-1, a brazilian biotype.</title>
        <authorList>
            <person name="Quecine M.C."/>
            <person name="Pachon D.M.R."/>
            <person name="Bonatelli M.L."/>
            <person name="Correr F.H."/>
            <person name="Franceschini L.M."/>
            <person name="Leite T.F."/>
            <person name="Margarido G.R.A."/>
            <person name="Almeida C.A."/>
            <person name="Ferrarezi J.A."/>
            <person name="Labate C.A."/>
        </authorList>
    </citation>
    <scope>NUCLEOTIDE SEQUENCE</scope>
    <source>
        <strain evidence="1">MF-1</strain>
    </source>
</reference>
<dbReference type="EMBL" id="AVOT02028145">
    <property type="protein sequence ID" value="MBW0520535.1"/>
    <property type="molecule type" value="Genomic_DNA"/>
</dbReference>
<dbReference type="Proteomes" id="UP000765509">
    <property type="component" value="Unassembled WGS sequence"/>
</dbReference>
<gene>
    <name evidence="1" type="ORF">O181_060250</name>
</gene>
<accession>A0A9Q3EK38</accession>
<name>A0A9Q3EK38_9BASI</name>
<protein>
    <submittedName>
        <fullName evidence="1">Uncharacterized protein</fullName>
    </submittedName>
</protein>
<dbReference type="AlphaFoldDB" id="A0A9Q3EK38"/>
<sequence length="93" mass="10964">MESWELLDEDPLSLSTDISWIEEEESWININDQQELNESFNWVMQITPEPCSDISTMVLPNIELEDIFKKEKSPSKTVTHHTWKELPGFNLKK</sequence>